<name>M1YYC3_NITG3</name>
<dbReference type="Proteomes" id="UP000011704">
    <property type="component" value="Unassembled WGS sequence"/>
</dbReference>
<dbReference type="AlphaFoldDB" id="M1YYC3"/>
<proteinExistence type="predicted"/>
<keyword evidence="2" id="KW-1185">Reference proteome</keyword>
<reference evidence="1 2" key="1">
    <citation type="journal article" date="2013" name="Front. Microbiol.">
        <title>The genome of Nitrospina gracilis illuminates the metabolism and evolution of the major marine nitrite oxidizer.</title>
        <authorList>
            <person name="Luecker S."/>
            <person name="Nowka B."/>
            <person name="Rattei T."/>
            <person name="Spieck E."/>
            <person name="and Daims H."/>
        </authorList>
    </citation>
    <scope>NUCLEOTIDE SEQUENCE [LARGE SCALE GENOMIC DNA]</scope>
    <source>
        <strain evidence="1 2">3/211</strain>
    </source>
</reference>
<sequence length="115" mass="12348">MTDQTPDTTDTHSCIQCGAQVENLPTAIEYEGQDVHVFNPVVCRSCLLSICKTHSVECANCGGKIPPYTQVGVLKADNGERQYVHMTVACTTVGSAFHGYLGKGHLGDFVQVEAC</sequence>
<protein>
    <submittedName>
        <fullName evidence="1">Uncharacterized protein</fullName>
    </submittedName>
</protein>
<gene>
    <name evidence="1" type="ORF">NITGR_290099</name>
</gene>
<dbReference type="InParanoid" id="M1YYC3"/>
<dbReference type="HOGENOM" id="CLU_2106377_0_0_0"/>
<comment type="caution">
    <text evidence="1">The sequence shown here is derived from an EMBL/GenBank/DDBJ whole genome shotgun (WGS) entry which is preliminary data.</text>
</comment>
<dbReference type="STRING" id="1266370.NITGR_290099"/>
<organism evidence="1 2">
    <name type="scientific">Nitrospina gracilis (strain 3/211)</name>
    <dbReference type="NCBI Taxonomy" id="1266370"/>
    <lineage>
        <taxon>Bacteria</taxon>
        <taxon>Pseudomonadati</taxon>
        <taxon>Nitrospinota/Tectimicrobiota group</taxon>
        <taxon>Nitrospinota</taxon>
        <taxon>Nitrospinia</taxon>
        <taxon>Nitrospinales</taxon>
        <taxon>Nitrospinaceae</taxon>
        <taxon>Nitrospina</taxon>
    </lineage>
</organism>
<dbReference type="RefSeq" id="WP_005008050.1">
    <property type="nucleotide sequence ID" value="NZ_HG422173.1"/>
</dbReference>
<evidence type="ECO:0000313" key="1">
    <source>
        <dbReference type="EMBL" id="CCQ90499.1"/>
    </source>
</evidence>
<dbReference type="EMBL" id="CAQJ01000032">
    <property type="protein sequence ID" value="CCQ90499.1"/>
    <property type="molecule type" value="Genomic_DNA"/>
</dbReference>
<accession>M1YYC3</accession>
<evidence type="ECO:0000313" key="2">
    <source>
        <dbReference type="Proteomes" id="UP000011704"/>
    </source>
</evidence>